<keyword evidence="19 26" id="KW-0408">Iron</keyword>
<evidence type="ECO:0000256" key="23">
    <source>
        <dbReference type="ARBA" id="ARBA00036313"/>
    </source>
</evidence>
<keyword evidence="17" id="KW-0223">Dioxygenase</keyword>
<dbReference type="InParanoid" id="F7AAV2"/>
<dbReference type="InterPro" id="IPR010255">
    <property type="entry name" value="Haem_peroxidase_sf"/>
</dbReference>
<dbReference type="GO" id="GO:0004666">
    <property type="term" value="F:prostaglandin-endoperoxide synthase activity"/>
    <property type="evidence" value="ECO:0000318"/>
    <property type="project" value="GO_Central"/>
</dbReference>
<evidence type="ECO:0000256" key="8">
    <source>
        <dbReference type="ARBA" id="ARBA00022501"/>
    </source>
</evidence>
<accession>F7AAV2</accession>
<comment type="catalytic activity">
    <reaction evidence="24">
        <text>(9Z,12Z)-octadecadienoate + AH2 + O2 = (13S)-hydroxy-(9Z,11E)-octadecadienoate + A + H2O</text>
        <dbReference type="Rhea" id="RHEA:75451"/>
        <dbReference type="ChEBI" id="CHEBI:13193"/>
        <dbReference type="ChEBI" id="CHEBI:15377"/>
        <dbReference type="ChEBI" id="CHEBI:15379"/>
        <dbReference type="ChEBI" id="CHEBI:17499"/>
        <dbReference type="ChEBI" id="CHEBI:30245"/>
        <dbReference type="ChEBI" id="CHEBI:90850"/>
    </reaction>
    <physiologicalReaction direction="left-to-right" evidence="24">
        <dbReference type="Rhea" id="RHEA:75452"/>
    </physiologicalReaction>
</comment>
<protein>
    <recommendedName>
        <fullName evidence="7">prostaglandin-endoperoxide synthase</fullName>
        <ecNumber evidence="7">1.14.99.1</ecNumber>
    </recommendedName>
</protein>
<keyword evidence="14" id="KW-0256">Endoplasmic reticulum</keyword>
<dbReference type="InterPro" id="IPR050783">
    <property type="entry name" value="Oxylipin_biosynth_metab"/>
</dbReference>
<evidence type="ECO:0000256" key="9">
    <source>
        <dbReference type="ARBA" id="ARBA00022516"/>
    </source>
</evidence>
<comment type="subunit">
    <text evidence="6">Homodimer.</text>
</comment>
<evidence type="ECO:0000256" key="24">
    <source>
        <dbReference type="ARBA" id="ARBA00036358"/>
    </source>
</evidence>
<comment type="catalytic activity">
    <reaction evidence="25">
        <text>(9Z,12Z)-octadecadienoate + AH2 + O2 = (13R)-hydroxy-(9Z,11E)-octadecadienoate + A + H2O</text>
        <dbReference type="Rhea" id="RHEA:75455"/>
        <dbReference type="ChEBI" id="CHEBI:13193"/>
        <dbReference type="ChEBI" id="CHEBI:15377"/>
        <dbReference type="ChEBI" id="CHEBI:15379"/>
        <dbReference type="ChEBI" id="CHEBI:17499"/>
        <dbReference type="ChEBI" id="CHEBI:30245"/>
        <dbReference type="ChEBI" id="CHEBI:136655"/>
    </reaction>
    <physiologicalReaction direction="left-to-right" evidence="25">
        <dbReference type="Rhea" id="RHEA:75456"/>
    </physiologicalReaction>
</comment>
<proteinExistence type="inferred from homology"/>
<comment type="caution">
    <text evidence="27">Lacks conserved residue(s) required for the propagation of feature annotation.</text>
</comment>
<dbReference type="Proteomes" id="UP000008144">
    <property type="component" value="Chromosome 3"/>
</dbReference>
<reference evidence="30" key="1">
    <citation type="journal article" date="2002" name="Science">
        <title>The draft genome of Ciona intestinalis: insights into chordate and vertebrate origins.</title>
        <authorList>
            <person name="Dehal P."/>
            <person name="Satou Y."/>
            <person name="Campbell R.K."/>
            <person name="Chapman J."/>
            <person name="Degnan B."/>
            <person name="De Tomaso A."/>
            <person name="Davidson B."/>
            <person name="Di Gregorio A."/>
            <person name="Gelpke M."/>
            <person name="Goodstein D.M."/>
            <person name="Harafuji N."/>
            <person name="Hastings K.E."/>
            <person name="Ho I."/>
            <person name="Hotta K."/>
            <person name="Huang W."/>
            <person name="Kawashima T."/>
            <person name="Lemaire P."/>
            <person name="Martinez D."/>
            <person name="Meinertzhagen I.A."/>
            <person name="Necula S."/>
            <person name="Nonaka M."/>
            <person name="Putnam N."/>
            <person name="Rash S."/>
            <person name="Saiga H."/>
            <person name="Satake M."/>
            <person name="Terry A."/>
            <person name="Yamada L."/>
            <person name="Wang H.G."/>
            <person name="Awazu S."/>
            <person name="Azumi K."/>
            <person name="Boore J."/>
            <person name="Branno M."/>
            <person name="Chin-Bow S."/>
            <person name="DeSantis R."/>
            <person name="Doyle S."/>
            <person name="Francino P."/>
            <person name="Keys D.N."/>
            <person name="Haga S."/>
            <person name="Hayashi H."/>
            <person name="Hino K."/>
            <person name="Imai K.S."/>
            <person name="Inaba K."/>
            <person name="Kano S."/>
            <person name="Kobayashi K."/>
            <person name="Kobayashi M."/>
            <person name="Lee B.I."/>
            <person name="Makabe K.W."/>
            <person name="Manohar C."/>
            <person name="Matassi G."/>
            <person name="Medina M."/>
            <person name="Mochizuki Y."/>
            <person name="Mount S."/>
            <person name="Morishita T."/>
            <person name="Miura S."/>
            <person name="Nakayama A."/>
            <person name="Nishizaka S."/>
            <person name="Nomoto H."/>
            <person name="Ohta F."/>
            <person name="Oishi K."/>
            <person name="Rigoutsos I."/>
            <person name="Sano M."/>
            <person name="Sasaki A."/>
            <person name="Sasakura Y."/>
            <person name="Shoguchi E."/>
            <person name="Shin-i T."/>
            <person name="Spagnuolo A."/>
            <person name="Stainier D."/>
            <person name="Suzuki M.M."/>
            <person name="Tassy O."/>
            <person name="Takatori N."/>
            <person name="Tokuoka M."/>
            <person name="Yagi K."/>
            <person name="Yoshizaki F."/>
            <person name="Wada S."/>
            <person name="Zhang C."/>
            <person name="Hyatt P.D."/>
            <person name="Larimer F."/>
            <person name="Detter C."/>
            <person name="Doggett N."/>
            <person name="Glavina T."/>
            <person name="Hawkins T."/>
            <person name="Richardson P."/>
            <person name="Lucas S."/>
            <person name="Kohara Y."/>
            <person name="Levine M."/>
            <person name="Satoh N."/>
            <person name="Rokhsar D.S."/>
        </authorList>
    </citation>
    <scope>NUCLEOTIDE SEQUENCE [LARGE SCALE GENOMIC DNA]</scope>
</reference>
<evidence type="ECO:0000256" key="11">
    <source>
        <dbReference type="ARBA" id="ARBA00022585"/>
    </source>
</evidence>
<evidence type="ECO:0000256" key="2">
    <source>
        <dbReference type="ARBA" id="ARBA00004524"/>
    </source>
</evidence>
<dbReference type="GO" id="GO:0020037">
    <property type="term" value="F:heme binding"/>
    <property type="evidence" value="ECO:0007669"/>
    <property type="project" value="InterPro"/>
</dbReference>
<reference evidence="29" key="2">
    <citation type="journal article" date="2008" name="Genome Biol.">
        <title>Improved genome assembly and evidence-based global gene model set for the chordate Ciona intestinalis: new insight into intron and operon populations.</title>
        <authorList>
            <person name="Satou Y."/>
            <person name="Mineta K."/>
            <person name="Ogasawara M."/>
            <person name="Sasakura Y."/>
            <person name="Shoguchi E."/>
            <person name="Ueno K."/>
            <person name="Yamada L."/>
            <person name="Matsumoto J."/>
            <person name="Wasserscheid J."/>
            <person name="Dewar K."/>
            <person name="Wiley G.B."/>
            <person name="Macmil S.L."/>
            <person name="Roe B.A."/>
            <person name="Zeller R.W."/>
            <person name="Hastings K.E."/>
            <person name="Lemaire P."/>
            <person name="Lindquist E."/>
            <person name="Endo T."/>
            <person name="Hotta K."/>
            <person name="Inaba K."/>
        </authorList>
    </citation>
    <scope>NUCLEOTIDE SEQUENCE [LARGE SCALE GENOMIC DNA]</scope>
    <source>
        <strain evidence="29">wild type</strain>
    </source>
</reference>
<dbReference type="HOGENOM" id="CLU_022428_0_0_1"/>
<dbReference type="Ensembl" id="ENSCINT00000023638.2">
    <property type="protein sequence ID" value="ENSCINP00000023392.2"/>
    <property type="gene ID" value="ENSCING00000006498.3"/>
</dbReference>
<dbReference type="GeneTree" id="ENSGT00390000010743"/>
<keyword evidence="16" id="KW-0492">Microsome</keyword>
<evidence type="ECO:0000256" key="6">
    <source>
        <dbReference type="ARBA" id="ARBA00011738"/>
    </source>
</evidence>
<feature type="binding site" description="axial binding residue" evidence="26">
    <location>
        <position position="372"/>
    </location>
    <ligand>
        <name>heme b</name>
        <dbReference type="ChEBI" id="CHEBI:60344"/>
    </ligand>
    <ligandPart>
        <name>Fe</name>
        <dbReference type="ChEBI" id="CHEBI:18248"/>
    </ligandPart>
</feature>
<evidence type="ECO:0000256" key="13">
    <source>
        <dbReference type="ARBA" id="ARBA00022723"/>
    </source>
</evidence>
<organism evidence="29 30">
    <name type="scientific">Ciona intestinalis</name>
    <name type="common">Transparent sea squirt</name>
    <name type="synonym">Ascidia intestinalis</name>
    <dbReference type="NCBI Taxonomy" id="7719"/>
    <lineage>
        <taxon>Eukaryota</taxon>
        <taxon>Metazoa</taxon>
        <taxon>Chordata</taxon>
        <taxon>Tunicata</taxon>
        <taxon>Ascidiacea</taxon>
        <taxon>Phlebobranchia</taxon>
        <taxon>Cionidae</taxon>
        <taxon>Ciona</taxon>
    </lineage>
</organism>
<evidence type="ECO:0000256" key="15">
    <source>
        <dbReference type="ARBA" id="ARBA00022832"/>
    </source>
</evidence>
<keyword evidence="8" id="KW-0644">Prostaglandin metabolism</keyword>
<comment type="similarity">
    <text evidence="5">Belongs to the prostaglandin G/H synthase family.</text>
</comment>
<evidence type="ECO:0000256" key="10">
    <source>
        <dbReference type="ARBA" id="ARBA00022559"/>
    </source>
</evidence>
<evidence type="ECO:0000256" key="7">
    <source>
        <dbReference type="ARBA" id="ARBA00012440"/>
    </source>
</evidence>
<dbReference type="InterPro" id="IPR019791">
    <property type="entry name" value="Haem_peroxidase_animal"/>
</dbReference>
<evidence type="ECO:0000313" key="30">
    <source>
        <dbReference type="Proteomes" id="UP000008144"/>
    </source>
</evidence>
<keyword evidence="10" id="KW-0575">Peroxidase</keyword>
<evidence type="ECO:0000256" key="25">
    <source>
        <dbReference type="ARBA" id="ARBA00036409"/>
    </source>
</evidence>
<dbReference type="EMBL" id="EAAA01001812">
    <property type="status" value="NOT_ANNOTATED_CDS"/>
    <property type="molecule type" value="Genomic_DNA"/>
</dbReference>
<evidence type="ECO:0000256" key="12">
    <source>
        <dbReference type="ARBA" id="ARBA00022617"/>
    </source>
</evidence>
<dbReference type="GO" id="GO:0005789">
    <property type="term" value="C:endoplasmic reticulum membrane"/>
    <property type="evidence" value="ECO:0007669"/>
    <property type="project" value="UniProtKB-SubCell"/>
</dbReference>
<name>F7AAV2_CIOIN</name>
<dbReference type="GO" id="GO:0043005">
    <property type="term" value="C:neuron projection"/>
    <property type="evidence" value="ECO:0000318"/>
    <property type="project" value="GO_Central"/>
</dbReference>
<keyword evidence="9" id="KW-0444">Lipid biosynthesis</keyword>
<evidence type="ECO:0000256" key="16">
    <source>
        <dbReference type="ARBA" id="ARBA00022848"/>
    </source>
</evidence>
<keyword evidence="18" id="KW-0560">Oxidoreductase</keyword>
<dbReference type="PROSITE" id="PS50292">
    <property type="entry name" value="PEROXIDASE_3"/>
    <property type="match status" value="1"/>
</dbReference>
<dbReference type="EC" id="1.14.99.1" evidence="7"/>
<evidence type="ECO:0000256" key="21">
    <source>
        <dbReference type="ARBA" id="ARBA00023160"/>
    </source>
</evidence>
<dbReference type="GO" id="GO:0005737">
    <property type="term" value="C:cytoplasm"/>
    <property type="evidence" value="ECO:0000318"/>
    <property type="project" value="GO_Central"/>
</dbReference>
<evidence type="ECO:0000256" key="14">
    <source>
        <dbReference type="ARBA" id="ARBA00022824"/>
    </source>
</evidence>
<evidence type="ECO:0000256" key="27">
    <source>
        <dbReference type="PROSITE-ProRule" id="PRU00076"/>
    </source>
</evidence>
<dbReference type="Gene3D" id="2.10.25.10">
    <property type="entry name" value="Laminin"/>
    <property type="match status" value="1"/>
</dbReference>
<comment type="cofactor">
    <cofactor evidence="1">
        <name>heme b</name>
        <dbReference type="ChEBI" id="CHEBI:60344"/>
    </cofactor>
</comment>
<evidence type="ECO:0000256" key="18">
    <source>
        <dbReference type="ARBA" id="ARBA00023002"/>
    </source>
</evidence>
<keyword evidence="30" id="KW-1185">Reference proteome</keyword>
<keyword evidence="11" id="KW-0643">Prostaglandin biosynthesis</keyword>
<evidence type="ECO:0000256" key="1">
    <source>
        <dbReference type="ARBA" id="ARBA00001970"/>
    </source>
</evidence>
<keyword evidence="15" id="KW-0276">Fatty acid metabolism</keyword>
<keyword evidence="20" id="KW-0443">Lipid metabolism</keyword>
<dbReference type="GO" id="GO:0016702">
    <property type="term" value="F:oxidoreductase activity, acting on single donors with incorporation of molecular oxygen, incorporation of two atoms of oxygen"/>
    <property type="evidence" value="ECO:0000318"/>
    <property type="project" value="GO_Central"/>
</dbReference>
<dbReference type="PROSITE" id="PS50026">
    <property type="entry name" value="EGF_3"/>
    <property type="match status" value="1"/>
</dbReference>
<evidence type="ECO:0000256" key="20">
    <source>
        <dbReference type="ARBA" id="ARBA00023098"/>
    </source>
</evidence>
<evidence type="ECO:0000256" key="19">
    <source>
        <dbReference type="ARBA" id="ARBA00023004"/>
    </source>
</evidence>
<comment type="pathway">
    <text evidence="4">Lipid metabolism; prostaglandin biosynthesis.</text>
</comment>
<dbReference type="AlphaFoldDB" id="F7AAV2"/>
<dbReference type="PANTHER" id="PTHR11903">
    <property type="entry name" value="PROSTAGLANDIN G/H SYNTHASE"/>
    <property type="match status" value="1"/>
</dbReference>
<evidence type="ECO:0000256" key="5">
    <source>
        <dbReference type="ARBA" id="ARBA00008928"/>
    </source>
</evidence>
<keyword evidence="27" id="KW-0245">EGF-like domain</keyword>
<sequence length="618" mass="71106">FQQSIIVCTTLTISWTYDPCCSFPCQHQSVCTSPDMISYQCDCTGTGYYGDECQHPYLSTRIKKWIKPSKSTTHYILTHFKWVWTIVNNVSWLRKTLMKAVLAMRVSSVTEPSPYRGLSSYPSWSAYINDTMYVRTLPPVPTNCPTPMGVKGKPELPEISVLLEKFFKRRTFQPCPQRTSVLFPFFAQHFTHMFFKTDPMKGMPYQWGDQLVDLSQIYGHGEKRQHELRSHVNGKLKVSLVDGHEFPPLSNQTTANMSNINLLPQEYQFVFGHQGFSLMPTFLIWSTIWLREHNRICDLIKEENPAWDDERIFQTARLVLTGETIKVVIEDYVQHLSGFHYKLLYDPELVQGGSHSFHNQIHVEFQLLYHWHALMPDQIEFNGKSYTMKRLLFNPEPVVKGGLKRTIEDLSNQWAGQVAGGKTQGAATLHVAGLAIKNGRDLRMQSFNAYKEKFEMKKYTTFQELTGEEEMAAELQKLYGDIDAVEYYIGIMLEKRRSPQLFGETLTEMGSPYSLKGLYSNPINHKDWWKPSTFGGQKIMDVIKNTNLQSLICRTVEGCPHASFTVPDGATYRLPSDKQDVENDRTSAILIERARNADANKYMWTQDAKPNSIPDKEL</sequence>
<comment type="subcellular location">
    <subcellularLocation>
        <location evidence="3">Endoplasmic reticulum membrane</location>
    </subcellularLocation>
    <subcellularLocation>
        <location evidence="2">Microsome membrane</location>
    </subcellularLocation>
</comment>
<keyword evidence="12 26" id="KW-0349">Heme</keyword>
<dbReference type="InterPro" id="IPR000742">
    <property type="entry name" value="EGF"/>
</dbReference>
<keyword evidence="21" id="KW-0275">Fatty acid biosynthesis</keyword>
<keyword evidence="13 26" id="KW-0479">Metal-binding</keyword>
<evidence type="ECO:0000256" key="17">
    <source>
        <dbReference type="ARBA" id="ARBA00022964"/>
    </source>
</evidence>
<evidence type="ECO:0000313" key="29">
    <source>
        <dbReference type="Ensembl" id="ENSCINP00000023392.2"/>
    </source>
</evidence>
<reference evidence="29" key="3">
    <citation type="submission" date="2025-08" db="UniProtKB">
        <authorList>
            <consortium name="Ensembl"/>
        </authorList>
    </citation>
    <scope>IDENTIFICATION</scope>
</reference>
<dbReference type="OMA" id="MIYPPHI"/>
<feature type="domain" description="EGF-like" evidence="28">
    <location>
        <begin position="16"/>
        <end position="54"/>
    </location>
</feature>
<evidence type="ECO:0000259" key="28">
    <source>
        <dbReference type="PROSITE" id="PS50026"/>
    </source>
</evidence>
<dbReference type="SUPFAM" id="SSF48113">
    <property type="entry name" value="Heme-dependent peroxidases"/>
    <property type="match status" value="1"/>
</dbReference>
<comment type="catalytic activity">
    <reaction evidence="23">
        <text>(9Z,12Z)-octadecadienoate + AH2 + O2 = (9R)-hydroxy-(10E,12Z)-octadecadienoate + A + H2O</text>
        <dbReference type="Rhea" id="RHEA:75447"/>
        <dbReference type="ChEBI" id="CHEBI:13193"/>
        <dbReference type="ChEBI" id="CHEBI:15377"/>
        <dbReference type="ChEBI" id="CHEBI:15379"/>
        <dbReference type="ChEBI" id="CHEBI:17499"/>
        <dbReference type="ChEBI" id="CHEBI:30245"/>
        <dbReference type="ChEBI" id="CHEBI:77895"/>
    </reaction>
    <physiologicalReaction direction="left-to-right" evidence="23">
        <dbReference type="Rhea" id="RHEA:75448"/>
    </physiologicalReaction>
</comment>
<dbReference type="Gene3D" id="1.10.640.10">
    <property type="entry name" value="Haem peroxidase domain superfamily, animal type"/>
    <property type="match status" value="1"/>
</dbReference>
<evidence type="ECO:0000256" key="4">
    <source>
        <dbReference type="ARBA" id="ARBA00004702"/>
    </source>
</evidence>
<dbReference type="PANTHER" id="PTHR11903:SF39">
    <property type="entry name" value="PROSTAGLANDIN G_H SYNTHASE 2-LIKE"/>
    <property type="match status" value="1"/>
</dbReference>
<reference evidence="29" key="4">
    <citation type="submission" date="2025-09" db="UniProtKB">
        <authorList>
            <consortium name="Ensembl"/>
        </authorList>
    </citation>
    <scope>IDENTIFICATION</scope>
</reference>
<evidence type="ECO:0000256" key="22">
    <source>
        <dbReference type="ARBA" id="ARBA00035976"/>
    </source>
</evidence>
<dbReference type="Pfam" id="PF03098">
    <property type="entry name" value="An_peroxidase"/>
    <property type="match status" value="1"/>
</dbReference>
<dbReference type="STRING" id="7719.ENSCINP00000023392"/>
<dbReference type="GO" id="GO:0004601">
    <property type="term" value="F:peroxidase activity"/>
    <property type="evidence" value="ECO:0007669"/>
    <property type="project" value="UniProtKB-KW"/>
</dbReference>
<comment type="catalytic activity">
    <reaction evidence="22">
        <text>(9Z,12Z)-octadecadienoate + AH2 + O2 = (9S)-hydroxy-(10E,12Z)-octadecadienoate + A + H2O</text>
        <dbReference type="Rhea" id="RHEA:75459"/>
        <dbReference type="ChEBI" id="CHEBI:13193"/>
        <dbReference type="ChEBI" id="CHEBI:15377"/>
        <dbReference type="ChEBI" id="CHEBI:15379"/>
        <dbReference type="ChEBI" id="CHEBI:17499"/>
        <dbReference type="ChEBI" id="CHEBI:30245"/>
        <dbReference type="ChEBI" id="CHEBI:77852"/>
    </reaction>
    <physiologicalReaction direction="left-to-right" evidence="22">
        <dbReference type="Rhea" id="RHEA:75460"/>
    </physiologicalReaction>
</comment>
<dbReference type="PRINTS" id="PR00457">
    <property type="entry name" value="ANPEROXIDASE"/>
</dbReference>
<evidence type="ECO:0000256" key="3">
    <source>
        <dbReference type="ARBA" id="ARBA00004586"/>
    </source>
</evidence>
<dbReference type="GO" id="GO:0019371">
    <property type="term" value="P:cyclooxygenase pathway"/>
    <property type="evidence" value="ECO:0000318"/>
    <property type="project" value="GO_Central"/>
</dbReference>
<dbReference type="GO" id="GO:0046872">
    <property type="term" value="F:metal ion binding"/>
    <property type="evidence" value="ECO:0007669"/>
    <property type="project" value="UniProtKB-KW"/>
</dbReference>
<dbReference type="GO" id="GO:0006979">
    <property type="term" value="P:response to oxidative stress"/>
    <property type="evidence" value="ECO:0007669"/>
    <property type="project" value="InterPro"/>
</dbReference>
<dbReference type="InterPro" id="IPR037120">
    <property type="entry name" value="Haem_peroxidase_sf_animal"/>
</dbReference>
<evidence type="ECO:0000256" key="26">
    <source>
        <dbReference type="PIRSR" id="PIRSR619791-2"/>
    </source>
</evidence>